<evidence type="ECO:0000256" key="1">
    <source>
        <dbReference type="SAM" id="MobiDB-lite"/>
    </source>
</evidence>
<dbReference type="Proteomes" id="UP000712600">
    <property type="component" value="Unassembled WGS sequence"/>
</dbReference>
<name>A0A8S9RTU3_BRACR</name>
<organism evidence="3 4">
    <name type="scientific">Brassica cretica</name>
    <name type="common">Mustard</name>
    <dbReference type="NCBI Taxonomy" id="69181"/>
    <lineage>
        <taxon>Eukaryota</taxon>
        <taxon>Viridiplantae</taxon>
        <taxon>Streptophyta</taxon>
        <taxon>Embryophyta</taxon>
        <taxon>Tracheophyta</taxon>
        <taxon>Spermatophyta</taxon>
        <taxon>Magnoliopsida</taxon>
        <taxon>eudicotyledons</taxon>
        <taxon>Gunneridae</taxon>
        <taxon>Pentapetalae</taxon>
        <taxon>rosids</taxon>
        <taxon>malvids</taxon>
        <taxon>Brassicales</taxon>
        <taxon>Brassicaceae</taxon>
        <taxon>Brassiceae</taxon>
        <taxon>Brassica</taxon>
    </lineage>
</organism>
<feature type="compositionally biased region" description="Polar residues" evidence="1">
    <location>
        <begin position="198"/>
        <end position="209"/>
    </location>
</feature>
<dbReference type="EMBL" id="QGKX02000088">
    <property type="protein sequence ID" value="KAF3584036.1"/>
    <property type="molecule type" value="Genomic_DNA"/>
</dbReference>
<feature type="region of interest" description="Disordered" evidence="1">
    <location>
        <begin position="666"/>
        <end position="703"/>
    </location>
</feature>
<accession>A0A8S9RTU3</accession>
<dbReference type="InterPro" id="IPR005162">
    <property type="entry name" value="Retrotrans_gag_dom"/>
</dbReference>
<feature type="compositionally biased region" description="Basic and acidic residues" evidence="1">
    <location>
        <begin position="452"/>
        <end position="461"/>
    </location>
</feature>
<feature type="compositionally biased region" description="Basic and acidic residues" evidence="1">
    <location>
        <begin position="211"/>
        <end position="223"/>
    </location>
</feature>
<dbReference type="Pfam" id="PF03732">
    <property type="entry name" value="Retrotrans_gag"/>
    <property type="match status" value="1"/>
</dbReference>
<feature type="region of interest" description="Disordered" evidence="1">
    <location>
        <begin position="190"/>
        <end position="226"/>
    </location>
</feature>
<evidence type="ECO:0000313" key="3">
    <source>
        <dbReference type="EMBL" id="KAF3584036.1"/>
    </source>
</evidence>
<feature type="region of interest" description="Disordered" evidence="1">
    <location>
        <begin position="400"/>
        <end position="482"/>
    </location>
</feature>
<feature type="region of interest" description="Disordered" evidence="1">
    <location>
        <begin position="24"/>
        <end position="61"/>
    </location>
</feature>
<comment type="caution">
    <text evidence="3">The sequence shown here is derived from an EMBL/GenBank/DDBJ whole genome shotgun (WGS) entry which is preliminary data.</text>
</comment>
<protein>
    <recommendedName>
        <fullName evidence="2">Retrotransposon gag domain-containing protein</fullName>
    </recommendedName>
</protein>
<evidence type="ECO:0000259" key="2">
    <source>
        <dbReference type="Pfam" id="PF03732"/>
    </source>
</evidence>
<evidence type="ECO:0000313" key="4">
    <source>
        <dbReference type="Proteomes" id="UP000712600"/>
    </source>
</evidence>
<dbReference type="PANTHER" id="PTHR33223:SF9">
    <property type="entry name" value="RETROTRANSPOSON GAG DOMAIN-CONTAINING PROTEIN"/>
    <property type="match status" value="1"/>
</dbReference>
<reference evidence="3" key="1">
    <citation type="submission" date="2019-12" db="EMBL/GenBank/DDBJ databases">
        <title>Genome sequencing and annotation of Brassica cretica.</title>
        <authorList>
            <person name="Studholme D.J."/>
            <person name="Sarris P."/>
        </authorList>
    </citation>
    <scope>NUCLEOTIDE SEQUENCE</scope>
    <source>
        <strain evidence="3">PFS-109/04</strain>
        <tissue evidence="3">Leaf</tissue>
    </source>
</reference>
<feature type="compositionally biased region" description="Polar residues" evidence="1">
    <location>
        <begin position="432"/>
        <end position="444"/>
    </location>
</feature>
<dbReference type="AlphaFoldDB" id="A0A8S9RTU3"/>
<feature type="region of interest" description="Disordered" evidence="1">
    <location>
        <begin position="79"/>
        <end position="100"/>
    </location>
</feature>
<sequence length="840" mass="95190">MLLIPTFHVVPIAEDKKEGEIKHIDVESSSQSEPTDENADVHLRRARSRAAQDDSQFDNPMTEEEEAIFWDEHEELAEEQTLNTRGKCRQGQKSAREKSEIRDLRDHLMKTVAEGAHNYAIYSGSEQSRTTGNTWTRNPNYDENTFCEFHQAHSHSTVNCKVLGARLAAKLLVGELTEVSSGKNLVRDSYRSRRNYKAPQTENSLQGSLSGEKHGRRHDEKGNDNNSCRVNMIIEGSQYCCDTVSAIKAWIRSHTRPVHGHTQPETNKQHRYIKREHSPNKSWKALGSTVKIQVPVGEKYSSIEFLQTPGRTLAFGSPLRGTPAPRYGVLRDELPEATQREAELQRQIDDLQGPVTGLHRTREETNPELSLEFQTLKEKINEHSKQLEQSTEKLSQLESENLTLRDENQALNTASNKKRRFRTQIPPMPTLETPNSGTGSNLPTTAAGGDASTREKVKDAQTYDVEDSESEPEPDKGAPDGIARAESPMIAHLHQMFSERLDAMQSMVERLPGVAPPIWKSNLDSYTDTPFTDEITLIEMPKKFSSLSIKAYDGTTDPDDHVAQYKQRMLAVALPKGSHKATTCKGFGSSLTGPALQWYINLPSRYIASFAVLCDKFVEQFASSRNLEKTSDSLYEILQHRAEPMRGYIARFNQEEVAIPECNIPTADVPQSEDQSMESDQYEDQNVRNNSIEVQSSDRAEQTDRAVYRIDPRTSGLELQHNPRPDDRINRTEARLSRHIRHSKTISQARTEFDRVETETDRGFSLLSRLDRTGDRSDELIRHFDQFMNFELTNLSKARLLKLSDDLASIWSRTVRENLPSEHEDRTEPVLLLTTGRAVG</sequence>
<gene>
    <name evidence="3" type="ORF">F2Q69_00030640</name>
</gene>
<proteinExistence type="predicted"/>
<feature type="domain" description="Retrotransposon gag" evidence="2">
    <location>
        <begin position="589"/>
        <end position="661"/>
    </location>
</feature>
<dbReference type="PANTHER" id="PTHR33223">
    <property type="entry name" value="CCHC-TYPE DOMAIN-CONTAINING PROTEIN"/>
    <property type="match status" value="1"/>
</dbReference>